<gene>
    <name evidence="1" type="ORF">UFOVP1044_1</name>
    <name evidence="2" type="ORF">UFOVP1654_16</name>
</gene>
<proteinExistence type="predicted"/>
<accession>A0A6J5T4J7</accession>
<dbReference type="EMBL" id="LR797521">
    <property type="protein sequence ID" value="CAB4222156.1"/>
    <property type="molecule type" value="Genomic_DNA"/>
</dbReference>
<reference evidence="2" key="1">
    <citation type="submission" date="2020-05" db="EMBL/GenBank/DDBJ databases">
        <authorList>
            <person name="Chiriac C."/>
            <person name="Salcher M."/>
            <person name="Ghai R."/>
            <person name="Kavagutti S V."/>
        </authorList>
    </citation>
    <scope>NUCLEOTIDE SEQUENCE</scope>
</reference>
<evidence type="ECO:0000313" key="1">
    <source>
        <dbReference type="EMBL" id="CAB4180027.1"/>
    </source>
</evidence>
<evidence type="ECO:0000313" key="2">
    <source>
        <dbReference type="EMBL" id="CAB4222156.1"/>
    </source>
</evidence>
<dbReference type="EMBL" id="LR796992">
    <property type="protein sequence ID" value="CAB4180027.1"/>
    <property type="molecule type" value="Genomic_DNA"/>
</dbReference>
<organism evidence="2">
    <name type="scientific">uncultured Caudovirales phage</name>
    <dbReference type="NCBI Taxonomy" id="2100421"/>
    <lineage>
        <taxon>Viruses</taxon>
        <taxon>Duplodnaviria</taxon>
        <taxon>Heunggongvirae</taxon>
        <taxon>Uroviricota</taxon>
        <taxon>Caudoviricetes</taxon>
        <taxon>Peduoviridae</taxon>
        <taxon>Maltschvirus</taxon>
        <taxon>Maltschvirus maltsch</taxon>
    </lineage>
</organism>
<name>A0A6J5T4J7_9CAUD</name>
<protein>
    <submittedName>
        <fullName evidence="2">Uncharacterized protein</fullName>
    </submittedName>
</protein>
<sequence length="75" mass="8566">MMSNNDELYISILKKLYGAFEASQYFAESCEICSETLEPIDIGVDPYTDTRTWMTKCCGEVNTYNQKLSPSIHNI</sequence>